<dbReference type="AlphaFoldDB" id="A0A0M0HPU9"/>
<dbReference type="InterPro" id="IPR036814">
    <property type="entry name" value="YqcC-like_sf"/>
</dbReference>
<dbReference type="GO" id="GO:0044010">
    <property type="term" value="P:single-species biofilm formation"/>
    <property type="evidence" value="ECO:0007669"/>
    <property type="project" value="TreeGrafter"/>
</dbReference>
<dbReference type="Gene3D" id="1.20.1440.40">
    <property type="entry name" value="YqcC-like"/>
    <property type="match status" value="1"/>
</dbReference>
<dbReference type="PANTHER" id="PTHR39586">
    <property type="entry name" value="CYTOPLASMIC PROTEIN-RELATED"/>
    <property type="match status" value="1"/>
</dbReference>
<evidence type="ECO:0000313" key="2">
    <source>
        <dbReference type="EMBL" id="KOO03917.1"/>
    </source>
</evidence>
<dbReference type="PANTHER" id="PTHR39586:SF1">
    <property type="entry name" value="CYTOPLASMIC PROTEIN"/>
    <property type="match status" value="1"/>
</dbReference>
<dbReference type="PIRSF" id="PIRSF006257">
    <property type="entry name" value="UCP006257"/>
    <property type="match status" value="1"/>
</dbReference>
<dbReference type="Proteomes" id="UP000037515">
    <property type="component" value="Unassembled WGS sequence"/>
</dbReference>
<dbReference type="Pfam" id="PF04287">
    <property type="entry name" value="DUF446"/>
    <property type="match status" value="1"/>
</dbReference>
<dbReference type="SUPFAM" id="SSF158452">
    <property type="entry name" value="YqcC-like"/>
    <property type="match status" value="1"/>
</dbReference>
<reference evidence="3" key="1">
    <citation type="submission" date="2015-08" db="EMBL/GenBank/DDBJ databases">
        <title>Vibrio galatheae sp. nov., a novel member of the Vibrionaceae family isolated from the Solomon Islands.</title>
        <authorList>
            <person name="Giubergia S."/>
            <person name="Machado H."/>
            <person name="Mateiu R.V."/>
            <person name="Gram L."/>
        </authorList>
    </citation>
    <scope>NUCLEOTIDE SEQUENCE [LARGE SCALE GENOMIC DNA]</scope>
    <source>
        <strain evidence="3">DSM 19584</strain>
    </source>
</reference>
<sequence>MTKEQQLLLLLEQLTPLMQRLGLWQEQAPDAKQLQSLEPFALDTLAPEQWLQWIFLPKMLVVIEQQMPLPKGFAITPYFEECWKEHGEYTPLLTLLRSIDEVCA</sequence>
<feature type="domain" description="YqcC-like" evidence="1">
    <location>
        <begin position="9"/>
        <end position="101"/>
    </location>
</feature>
<dbReference type="PATRIC" id="fig|693.5.peg.1541"/>
<proteinExistence type="predicted"/>
<comment type="caution">
    <text evidence="2">The sequence shown here is derived from an EMBL/GenBank/DDBJ whole genome shotgun (WGS) entry which is preliminary data.</text>
</comment>
<keyword evidence="3" id="KW-1185">Reference proteome</keyword>
<organism evidence="2 3">
    <name type="scientific">Vibrio nereis</name>
    <dbReference type="NCBI Taxonomy" id="693"/>
    <lineage>
        <taxon>Bacteria</taxon>
        <taxon>Pseudomonadati</taxon>
        <taxon>Pseudomonadota</taxon>
        <taxon>Gammaproteobacteria</taxon>
        <taxon>Vibrionales</taxon>
        <taxon>Vibrionaceae</taxon>
        <taxon>Vibrio</taxon>
    </lineage>
</organism>
<dbReference type="OrthoDB" id="8794567at2"/>
<evidence type="ECO:0000313" key="3">
    <source>
        <dbReference type="Proteomes" id="UP000037515"/>
    </source>
</evidence>
<evidence type="ECO:0000259" key="1">
    <source>
        <dbReference type="Pfam" id="PF04287"/>
    </source>
</evidence>
<dbReference type="InterPro" id="IPR007384">
    <property type="entry name" value="UCP006257"/>
</dbReference>
<dbReference type="InterPro" id="IPR023376">
    <property type="entry name" value="YqcC-like_dom"/>
</dbReference>
<dbReference type="RefSeq" id="WP_053395186.1">
    <property type="nucleotide sequence ID" value="NZ_CANLZT010000012.1"/>
</dbReference>
<accession>A0A0M0HPU9</accession>
<name>A0A0M0HPU9_VIBNE</name>
<protein>
    <submittedName>
        <fullName evidence="2">Pseudouridine synthase</fullName>
    </submittedName>
</protein>
<gene>
    <name evidence="2" type="ORF">AKJ17_07545</name>
</gene>
<dbReference type="STRING" id="693.AKJ17_07545"/>
<dbReference type="EMBL" id="LHPJ01000006">
    <property type="protein sequence ID" value="KOO03917.1"/>
    <property type="molecule type" value="Genomic_DNA"/>
</dbReference>